<evidence type="ECO:0000259" key="2">
    <source>
        <dbReference type="PROSITE" id="PS51782"/>
    </source>
</evidence>
<dbReference type="InterPro" id="IPR018392">
    <property type="entry name" value="LysM"/>
</dbReference>
<dbReference type="SMART" id="SM00257">
    <property type="entry name" value="LysM"/>
    <property type="match status" value="1"/>
</dbReference>
<feature type="compositionally biased region" description="Gly residues" evidence="1">
    <location>
        <begin position="53"/>
        <end position="72"/>
    </location>
</feature>
<comment type="caution">
    <text evidence="3">The sequence shown here is derived from an EMBL/GenBank/DDBJ whole genome shotgun (WGS) entry which is preliminary data.</text>
</comment>
<dbReference type="Pfam" id="PF05433">
    <property type="entry name" value="Rick_17kDa_Anti"/>
    <property type="match status" value="1"/>
</dbReference>
<accession>A0AAN6XR82</accession>
<name>A0AAN6XR82_9PEZI</name>
<proteinExistence type="predicted"/>
<gene>
    <name evidence="3" type="ORF">QBC40DRAFT_273641</name>
</gene>
<feature type="compositionally biased region" description="Basic and acidic residues" evidence="1">
    <location>
        <begin position="98"/>
        <end position="168"/>
    </location>
</feature>
<dbReference type="InterPro" id="IPR036673">
    <property type="entry name" value="Cyanovirin-N_sf"/>
</dbReference>
<dbReference type="Gene3D" id="3.10.350.10">
    <property type="entry name" value="LysM domain"/>
    <property type="match status" value="1"/>
</dbReference>
<feature type="region of interest" description="Disordered" evidence="1">
    <location>
        <begin position="98"/>
        <end position="200"/>
    </location>
</feature>
<dbReference type="PROSITE" id="PS51782">
    <property type="entry name" value="LYSM"/>
    <property type="match status" value="1"/>
</dbReference>
<evidence type="ECO:0000313" key="4">
    <source>
        <dbReference type="Proteomes" id="UP001303160"/>
    </source>
</evidence>
<dbReference type="EMBL" id="MU863885">
    <property type="protein sequence ID" value="KAK4203945.1"/>
    <property type="molecule type" value="Genomic_DNA"/>
</dbReference>
<dbReference type="Pfam" id="PF01476">
    <property type="entry name" value="LysM"/>
    <property type="match status" value="1"/>
</dbReference>
<keyword evidence="4" id="KW-1185">Reference proteome</keyword>
<dbReference type="SMART" id="SM01111">
    <property type="entry name" value="CVNH"/>
    <property type="match status" value="1"/>
</dbReference>
<feature type="compositionally biased region" description="Low complexity" evidence="1">
    <location>
        <begin position="1"/>
        <end position="41"/>
    </location>
</feature>
<dbReference type="SUPFAM" id="SSF54106">
    <property type="entry name" value="LysM domain"/>
    <property type="match status" value="1"/>
</dbReference>
<reference evidence="3" key="2">
    <citation type="submission" date="2023-05" db="EMBL/GenBank/DDBJ databases">
        <authorList>
            <consortium name="Lawrence Berkeley National Laboratory"/>
            <person name="Steindorff A."/>
            <person name="Hensen N."/>
            <person name="Bonometti L."/>
            <person name="Westerberg I."/>
            <person name="Brannstrom I.O."/>
            <person name="Guillou S."/>
            <person name="Cros-Aarteil S."/>
            <person name="Calhoun S."/>
            <person name="Haridas S."/>
            <person name="Kuo A."/>
            <person name="Mondo S."/>
            <person name="Pangilinan J."/>
            <person name="Riley R."/>
            <person name="Labutti K."/>
            <person name="Andreopoulos B."/>
            <person name="Lipzen A."/>
            <person name="Chen C."/>
            <person name="Yanf M."/>
            <person name="Daum C."/>
            <person name="Ng V."/>
            <person name="Clum A."/>
            <person name="Ohm R."/>
            <person name="Martin F."/>
            <person name="Silar P."/>
            <person name="Natvig D."/>
            <person name="Lalanne C."/>
            <person name="Gautier V."/>
            <person name="Ament-Velasquez S.L."/>
            <person name="Kruys A."/>
            <person name="Hutchinson M.I."/>
            <person name="Powell A.J."/>
            <person name="Barry K."/>
            <person name="Miller A.N."/>
            <person name="Grigoriev I.V."/>
            <person name="Debuchy R."/>
            <person name="Gladieux P."/>
            <person name="Thoren M.H."/>
            <person name="Johannesson H."/>
        </authorList>
    </citation>
    <scope>NUCLEOTIDE SEQUENCE</scope>
    <source>
        <strain evidence="3">CBS 315.58</strain>
    </source>
</reference>
<feature type="region of interest" description="Disordered" evidence="1">
    <location>
        <begin position="1"/>
        <end position="74"/>
    </location>
</feature>
<dbReference type="Proteomes" id="UP001303160">
    <property type="component" value="Unassembled WGS sequence"/>
</dbReference>
<dbReference type="CDD" id="cd00118">
    <property type="entry name" value="LysM"/>
    <property type="match status" value="1"/>
</dbReference>
<reference evidence="3" key="1">
    <citation type="journal article" date="2023" name="Mol. Phylogenet. Evol.">
        <title>Genome-scale phylogeny and comparative genomics of the fungal order Sordariales.</title>
        <authorList>
            <person name="Hensen N."/>
            <person name="Bonometti L."/>
            <person name="Westerberg I."/>
            <person name="Brannstrom I.O."/>
            <person name="Guillou S."/>
            <person name="Cros-Aarteil S."/>
            <person name="Calhoun S."/>
            <person name="Haridas S."/>
            <person name="Kuo A."/>
            <person name="Mondo S."/>
            <person name="Pangilinan J."/>
            <person name="Riley R."/>
            <person name="LaButti K."/>
            <person name="Andreopoulos B."/>
            <person name="Lipzen A."/>
            <person name="Chen C."/>
            <person name="Yan M."/>
            <person name="Daum C."/>
            <person name="Ng V."/>
            <person name="Clum A."/>
            <person name="Steindorff A."/>
            <person name="Ohm R.A."/>
            <person name="Martin F."/>
            <person name="Silar P."/>
            <person name="Natvig D.O."/>
            <person name="Lalanne C."/>
            <person name="Gautier V."/>
            <person name="Ament-Velasquez S.L."/>
            <person name="Kruys A."/>
            <person name="Hutchinson M.I."/>
            <person name="Powell A.J."/>
            <person name="Barry K."/>
            <person name="Miller A.N."/>
            <person name="Grigoriev I.V."/>
            <person name="Debuchy R."/>
            <person name="Gladieux P."/>
            <person name="Hiltunen Thoren M."/>
            <person name="Johannesson H."/>
        </authorList>
    </citation>
    <scope>NUCLEOTIDE SEQUENCE</scope>
    <source>
        <strain evidence="3">CBS 315.58</strain>
    </source>
</reference>
<dbReference type="GO" id="GO:0019867">
    <property type="term" value="C:outer membrane"/>
    <property type="evidence" value="ECO:0007669"/>
    <property type="project" value="InterPro"/>
</dbReference>
<dbReference type="Gene3D" id="2.30.60.10">
    <property type="entry name" value="Cyanovirin-N"/>
    <property type="match status" value="1"/>
</dbReference>
<dbReference type="AlphaFoldDB" id="A0AAN6XR82"/>
<sequence>MSYNNNNNYNNQGSNVQGEAASYYAAAAQQTQQHHQGTNQEQHGDQQERGFLGAVGGGIAGGFGGNKIGGKTGHSKLSTVLGAVAGAVAGHKLQDGVEDWKDKKDEEKENKKKEEEDKKRREEEDERRRREDEKRKREDDDRRKRDEEDRRRRDEEDRRRREEEDRRRASQPQQQQHHQSHQPRDSGASHGGNFSGSSKDIRLDAHGEFMLHCQCRRLDGSYQPTSISLNKIIENSNGNFRWVSGGANINSCGNKPSSVTVQPGDTLRDIAQRHGTSWQELAQINCIQNPDLIHPGQVIKLPGGGSHGGQAGGNFSASARNVRLEDCGKRLVGELHRGDGGWVQSSISLDERIGNANGTLQFK</sequence>
<dbReference type="Pfam" id="PF08881">
    <property type="entry name" value="CVNH"/>
    <property type="match status" value="1"/>
</dbReference>
<dbReference type="PANTHER" id="PTHR37014:SF1">
    <property type="entry name" value="EXPRESSION LETHALITY PROTEIN HEL10, PUTATIVE (AFU_ORTHOLOGUE AFUA_1G06580)-RELATED"/>
    <property type="match status" value="1"/>
</dbReference>
<dbReference type="PANTHER" id="PTHR37014">
    <property type="entry name" value="EXPRESSION LETHALITY PROTEIN HEL10, PUTATIVE (AFU_ORTHOLOGUE AFUA_1G06580)-RELATED"/>
    <property type="match status" value="1"/>
</dbReference>
<dbReference type="SUPFAM" id="SSF51322">
    <property type="entry name" value="Cyanovirin-N"/>
    <property type="match status" value="2"/>
</dbReference>
<dbReference type="InterPro" id="IPR008816">
    <property type="entry name" value="Gly_zipper_2TM_dom"/>
</dbReference>
<organism evidence="3 4">
    <name type="scientific">Triangularia verruculosa</name>
    <dbReference type="NCBI Taxonomy" id="2587418"/>
    <lineage>
        <taxon>Eukaryota</taxon>
        <taxon>Fungi</taxon>
        <taxon>Dikarya</taxon>
        <taxon>Ascomycota</taxon>
        <taxon>Pezizomycotina</taxon>
        <taxon>Sordariomycetes</taxon>
        <taxon>Sordariomycetidae</taxon>
        <taxon>Sordariales</taxon>
        <taxon>Podosporaceae</taxon>
        <taxon>Triangularia</taxon>
    </lineage>
</organism>
<protein>
    <submittedName>
        <fullName evidence="3">CVNH domain-containing protein</fullName>
    </submittedName>
</protein>
<feature type="domain" description="LysM" evidence="2">
    <location>
        <begin position="257"/>
        <end position="301"/>
    </location>
</feature>
<evidence type="ECO:0000313" key="3">
    <source>
        <dbReference type="EMBL" id="KAK4203945.1"/>
    </source>
</evidence>
<dbReference type="InterPro" id="IPR011058">
    <property type="entry name" value="Cyanovirin-N"/>
</dbReference>
<evidence type="ECO:0000256" key="1">
    <source>
        <dbReference type="SAM" id="MobiDB-lite"/>
    </source>
</evidence>
<dbReference type="InterPro" id="IPR036779">
    <property type="entry name" value="LysM_dom_sf"/>
</dbReference>